<dbReference type="EnsemblMetazoa" id="MESCA001799-RA">
    <property type="protein sequence ID" value="MESCA001799-PA"/>
    <property type="gene ID" value="MESCA001799"/>
</dbReference>
<dbReference type="Gene3D" id="2.170.140.10">
    <property type="entry name" value="Chitin binding domain"/>
    <property type="match status" value="1"/>
</dbReference>
<feature type="domain" description="Chitin-binding type-2" evidence="2">
    <location>
        <begin position="10"/>
        <end position="67"/>
    </location>
</feature>
<keyword evidence="1" id="KW-0732">Signal</keyword>
<dbReference type="EMBL" id="CAQQ02186788">
    <property type="status" value="NOT_ANNOTATED_CDS"/>
    <property type="molecule type" value="Genomic_DNA"/>
</dbReference>
<dbReference type="GO" id="GO:0005576">
    <property type="term" value="C:extracellular region"/>
    <property type="evidence" value="ECO:0007669"/>
    <property type="project" value="InterPro"/>
</dbReference>
<protein>
    <recommendedName>
        <fullName evidence="2">Chitin-binding type-2 domain-containing protein</fullName>
    </recommendedName>
</protein>
<accession>T1GEN1</accession>
<feature type="signal peptide" evidence="1">
    <location>
        <begin position="1"/>
        <end position="18"/>
    </location>
</feature>
<dbReference type="GO" id="GO:0008061">
    <property type="term" value="F:chitin binding"/>
    <property type="evidence" value="ECO:0007669"/>
    <property type="project" value="InterPro"/>
</dbReference>
<dbReference type="Proteomes" id="UP000015102">
    <property type="component" value="Unassembled WGS sequence"/>
</dbReference>
<reference evidence="4" key="1">
    <citation type="submission" date="2013-02" db="EMBL/GenBank/DDBJ databases">
        <authorList>
            <person name="Hughes D."/>
        </authorList>
    </citation>
    <scope>NUCLEOTIDE SEQUENCE</scope>
    <source>
        <strain>Durham</strain>
        <strain evidence="4">NC isolate 2 -- Noor lab</strain>
    </source>
</reference>
<evidence type="ECO:0000313" key="4">
    <source>
        <dbReference type="Proteomes" id="UP000015102"/>
    </source>
</evidence>
<organism evidence="3 4">
    <name type="scientific">Megaselia scalaris</name>
    <name type="common">Humpbacked fly</name>
    <name type="synonym">Phora scalaris</name>
    <dbReference type="NCBI Taxonomy" id="36166"/>
    <lineage>
        <taxon>Eukaryota</taxon>
        <taxon>Metazoa</taxon>
        <taxon>Ecdysozoa</taxon>
        <taxon>Arthropoda</taxon>
        <taxon>Hexapoda</taxon>
        <taxon>Insecta</taxon>
        <taxon>Pterygota</taxon>
        <taxon>Neoptera</taxon>
        <taxon>Endopterygota</taxon>
        <taxon>Diptera</taxon>
        <taxon>Brachycera</taxon>
        <taxon>Muscomorpha</taxon>
        <taxon>Platypezoidea</taxon>
        <taxon>Phoridae</taxon>
        <taxon>Megaseliini</taxon>
        <taxon>Megaselia</taxon>
    </lineage>
</organism>
<dbReference type="SMART" id="SM00494">
    <property type="entry name" value="ChtBD2"/>
    <property type="match status" value="1"/>
</dbReference>
<evidence type="ECO:0000313" key="3">
    <source>
        <dbReference type="EnsemblMetazoa" id="MESCA001799-PA"/>
    </source>
</evidence>
<keyword evidence="4" id="KW-1185">Reference proteome</keyword>
<sequence>MFSLLLVAIIFGSTFVQSTFFPDPKSCNKFYIQEGSSTPILTSCPKALHFNPVKLICEDPSLAKCKAENCDFKAEYIYEPHPCSSGSFVFVARTPQKCEPFKYWNSIQKQCVY</sequence>
<proteinExistence type="predicted"/>
<dbReference type="InterPro" id="IPR036508">
    <property type="entry name" value="Chitin-bd_dom_sf"/>
</dbReference>
<feature type="chain" id="PRO_5004576864" description="Chitin-binding type-2 domain-containing protein" evidence="1">
    <location>
        <begin position="19"/>
        <end position="113"/>
    </location>
</feature>
<evidence type="ECO:0000256" key="1">
    <source>
        <dbReference type="SAM" id="SignalP"/>
    </source>
</evidence>
<evidence type="ECO:0000259" key="2">
    <source>
        <dbReference type="PROSITE" id="PS50940"/>
    </source>
</evidence>
<name>T1GEN1_MEGSC</name>
<dbReference type="Pfam" id="PF01607">
    <property type="entry name" value="CBM_14"/>
    <property type="match status" value="1"/>
</dbReference>
<dbReference type="HOGENOM" id="CLU_2136313_0_0_1"/>
<dbReference type="InterPro" id="IPR002557">
    <property type="entry name" value="Chitin-bd_dom"/>
</dbReference>
<dbReference type="PROSITE" id="PS50940">
    <property type="entry name" value="CHIT_BIND_II"/>
    <property type="match status" value="1"/>
</dbReference>
<dbReference type="SUPFAM" id="SSF57625">
    <property type="entry name" value="Invertebrate chitin-binding proteins"/>
    <property type="match status" value="1"/>
</dbReference>
<reference evidence="3" key="2">
    <citation type="submission" date="2015-06" db="UniProtKB">
        <authorList>
            <consortium name="EnsemblMetazoa"/>
        </authorList>
    </citation>
    <scope>IDENTIFICATION</scope>
</reference>
<dbReference type="AlphaFoldDB" id="T1GEN1"/>